<sequence>MGFILKRLINSIFLSFGIAIVVFLLLRILPSVSFSDIYLNPRLSEEMIRRIKSAYGLDEPISIQFLNWLKEIITGNLGFSFIYRKPVINCIMESLSSTLTIGIPALVFSFGVGILIGIQSARNRGKLIDRITTSSLLVLYSIPSFWLGIILILLFSYTFRLFPPSGLHSFNFNELNFFEKIFDLLRHIFLPALTLGTPPMAAIARFTRNTMLKVLSQTYIKTAIAKGLDQKTIFYRHILPNALLPVITLFGLYLPIFFAGSIVIEEIFSIPGIGKSTVDSILQRDYPLTVGITLFVSFIVILGNLISDILYSIFDPRIRLK</sequence>
<dbReference type="EMBL" id="FAOP01000011">
    <property type="protein sequence ID" value="CUU08848.1"/>
    <property type="molecule type" value="Genomic_DNA"/>
</dbReference>
<evidence type="ECO:0000256" key="5">
    <source>
        <dbReference type="ARBA" id="ARBA00022989"/>
    </source>
</evidence>
<accession>A0A0P1MB58</accession>
<accession>A0A0P1MK27</accession>
<feature type="transmembrane region" description="Helical" evidence="7">
    <location>
        <begin position="95"/>
        <end position="116"/>
    </location>
</feature>
<evidence type="ECO:0000256" key="1">
    <source>
        <dbReference type="ARBA" id="ARBA00004651"/>
    </source>
</evidence>
<name>A0A0P1MB58_9BACT</name>
<feature type="transmembrane region" description="Helical" evidence="7">
    <location>
        <begin position="137"/>
        <end position="159"/>
    </location>
</feature>
<evidence type="ECO:0000256" key="2">
    <source>
        <dbReference type="ARBA" id="ARBA00022448"/>
    </source>
</evidence>
<evidence type="ECO:0000256" key="7">
    <source>
        <dbReference type="RuleBase" id="RU363032"/>
    </source>
</evidence>
<feature type="transmembrane region" description="Helical" evidence="7">
    <location>
        <begin position="184"/>
        <end position="204"/>
    </location>
</feature>
<gene>
    <name evidence="10" type="ORF">JGI4_02201</name>
    <name evidence="9" type="ORF">JGI8_01678</name>
</gene>
<dbReference type="Pfam" id="PF19300">
    <property type="entry name" value="BPD_transp_1_N"/>
    <property type="match status" value="1"/>
</dbReference>
<accession>A0A0S4NCN0</accession>
<feature type="domain" description="ABC transmembrane type-1" evidence="8">
    <location>
        <begin position="95"/>
        <end position="311"/>
    </location>
</feature>
<evidence type="ECO:0000313" key="11">
    <source>
        <dbReference type="Proteomes" id="UP000182011"/>
    </source>
</evidence>
<feature type="transmembrane region" description="Helical" evidence="7">
    <location>
        <begin position="12"/>
        <end position="29"/>
    </location>
</feature>
<dbReference type="InterPro" id="IPR045621">
    <property type="entry name" value="BPD_transp_1_N"/>
</dbReference>
<dbReference type="SUPFAM" id="SSF161098">
    <property type="entry name" value="MetI-like"/>
    <property type="match status" value="1"/>
</dbReference>
<keyword evidence="6 7" id="KW-0472">Membrane</keyword>
<dbReference type="PANTHER" id="PTHR43163">
    <property type="entry name" value="DIPEPTIDE TRANSPORT SYSTEM PERMEASE PROTEIN DPPB-RELATED"/>
    <property type="match status" value="1"/>
</dbReference>
<dbReference type="AlphaFoldDB" id="A0A0P1MB58"/>
<reference evidence="10 11" key="1">
    <citation type="submission" date="2015-11" db="EMBL/GenBank/DDBJ databases">
        <authorList>
            <person name="Zhang Y."/>
            <person name="Guo Z."/>
        </authorList>
    </citation>
    <scope>NUCLEOTIDE SEQUENCE [LARGE SCALE GENOMIC DNA]</scope>
    <source>
        <strain evidence="10">JGI-4</strain>
    </source>
</reference>
<evidence type="ECO:0000256" key="3">
    <source>
        <dbReference type="ARBA" id="ARBA00022475"/>
    </source>
</evidence>
<feature type="transmembrane region" description="Helical" evidence="7">
    <location>
        <begin position="292"/>
        <end position="314"/>
    </location>
</feature>
<dbReference type="GO" id="GO:0055085">
    <property type="term" value="P:transmembrane transport"/>
    <property type="evidence" value="ECO:0007669"/>
    <property type="project" value="InterPro"/>
</dbReference>
<dbReference type="InterPro" id="IPR035906">
    <property type="entry name" value="MetI-like_sf"/>
</dbReference>
<dbReference type="GO" id="GO:0005886">
    <property type="term" value="C:plasma membrane"/>
    <property type="evidence" value="ECO:0007669"/>
    <property type="project" value="UniProtKB-SubCell"/>
</dbReference>
<dbReference type="InterPro" id="IPR000515">
    <property type="entry name" value="MetI-like"/>
</dbReference>
<evidence type="ECO:0000256" key="6">
    <source>
        <dbReference type="ARBA" id="ARBA00023136"/>
    </source>
</evidence>
<dbReference type="Gene3D" id="1.10.3720.10">
    <property type="entry name" value="MetI-like"/>
    <property type="match status" value="1"/>
</dbReference>
<dbReference type="PROSITE" id="PS50928">
    <property type="entry name" value="ABC_TM1"/>
    <property type="match status" value="1"/>
</dbReference>
<accession>A0A0P1MKW4</accession>
<reference evidence="9 12" key="2">
    <citation type="submission" date="2015-11" db="EMBL/GenBank/DDBJ databases">
        <authorList>
            <person name="Varghese N."/>
        </authorList>
    </citation>
    <scope>NUCLEOTIDE SEQUENCE [LARGE SCALE GENOMIC DNA]</scope>
    <source>
        <strain evidence="9 12">JGI-8</strain>
    </source>
</reference>
<keyword evidence="2 7" id="KW-0813">Transport</keyword>
<organism evidence="10 11">
    <name type="scientific">Candidatus Kryptonium thompsonii</name>
    <dbReference type="NCBI Taxonomy" id="1633631"/>
    <lineage>
        <taxon>Bacteria</taxon>
        <taxon>Pseudomonadati</taxon>
        <taxon>Candidatus Kryptoniota</taxon>
        <taxon>Candidatus Kryptonium</taxon>
    </lineage>
</organism>
<dbReference type="RefSeq" id="WP_047133697.1">
    <property type="nucleotide sequence ID" value="NZ_CZVI01000028.1"/>
</dbReference>
<protein>
    <submittedName>
        <fullName evidence="10">Peptide/nickel transport system permease protein</fullName>
    </submittedName>
</protein>
<evidence type="ECO:0000259" key="8">
    <source>
        <dbReference type="PROSITE" id="PS50928"/>
    </source>
</evidence>
<dbReference type="CDD" id="cd06261">
    <property type="entry name" value="TM_PBP2"/>
    <property type="match status" value="1"/>
</dbReference>
<dbReference type="STRING" id="1633631.GCA_001442925_02195"/>
<dbReference type="OrthoDB" id="9773683at2"/>
<feature type="transmembrane region" description="Helical" evidence="7">
    <location>
        <begin position="242"/>
        <end position="264"/>
    </location>
</feature>
<comment type="subcellular location">
    <subcellularLocation>
        <location evidence="1 7">Cell membrane</location>
        <topology evidence="1 7">Multi-pass membrane protein</topology>
    </subcellularLocation>
</comment>
<evidence type="ECO:0000313" key="9">
    <source>
        <dbReference type="EMBL" id="CUS92422.1"/>
    </source>
</evidence>
<keyword evidence="4 7" id="KW-0812">Transmembrane</keyword>
<comment type="similarity">
    <text evidence="7">Belongs to the binding-protein-dependent transport system permease family.</text>
</comment>
<dbReference type="Proteomes" id="UP000182200">
    <property type="component" value="Unassembled WGS sequence"/>
</dbReference>
<evidence type="ECO:0000313" key="10">
    <source>
        <dbReference type="EMBL" id="CUU08848.1"/>
    </source>
</evidence>
<evidence type="ECO:0000313" key="12">
    <source>
        <dbReference type="Proteomes" id="UP000182200"/>
    </source>
</evidence>
<proteinExistence type="inferred from homology"/>
<dbReference type="Pfam" id="PF00528">
    <property type="entry name" value="BPD_transp_1"/>
    <property type="match status" value="1"/>
</dbReference>
<evidence type="ECO:0000256" key="4">
    <source>
        <dbReference type="ARBA" id="ARBA00022692"/>
    </source>
</evidence>
<accession>A0A0P1LZN7</accession>
<keyword evidence="3" id="KW-1003">Cell membrane</keyword>
<keyword evidence="12" id="KW-1185">Reference proteome</keyword>
<keyword evidence="5 7" id="KW-1133">Transmembrane helix</keyword>
<dbReference type="EMBL" id="CZVI01000028">
    <property type="protein sequence ID" value="CUS92422.1"/>
    <property type="molecule type" value="Genomic_DNA"/>
</dbReference>
<accession>A0A0P1MZA9</accession>
<dbReference type="PANTHER" id="PTHR43163:SF6">
    <property type="entry name" value="DIPEPTIDE TRANSPORT SYSTEM PERMEASE PROTEIN DPPB-RELATED"/>
    <property type="match status" value="1"/>
</dbReference>
<dbReference type="Proteomes" id="UP000182011">
    <property type="component" value="Unassembled WGS sequence"/>
</dbReference>